<protein>
    <recommendedName>
        <fullName evidence="3">CarboxypepD_reg-like domain-containing protein</fullName>
    </recommendedName>
</protein>
<dbReference type="STRING" id="1124188.SAMN05444377_101424"/>
<reference evidence="1 2" key="1">
    <citation type="submission" date="2016-11" db="EMBL/GenBank/DDBJ databases">
        <authorList>
            <person name="Jaros S."/>
            <person name="Januszkiewicz K."/>
            <person name="Wedrychowicz H."/>
        </authorList>
    </citation>
    <scope>NUCLEOTIDE SEQUENCE [LARGE SCALE GENOMIC DNA]</scope>
    <source>
        <strain evidence="1 2">DSM 25660</strain>
    </source>
</reference>
<sequence>MKTALGFFFLLFAFTDAVGQSFRIQGTLRSQEMWIAKADIANSRTQKHVTSAPDGSFSIDVALNDVLYIVHPDFEIKKITIVSETVWLYDIELTPKAIQLDEVAVDNLSNVKVSVSPGEQRLAELKKEELRSYTGVYDGSMPYGVNFVSLFKGIGKLFKKKKEEPTANAETLDQFIDRHFTEDYWTTTLRLKPEEKAPFLKFCMEDPQLQTLLARENGLELTEFFLQKKKAFQVQTTLVAPKP</sequence>
<dbReference type="InterPro" id="IPR008969">
    <property type="entry name" value="CarboxyPept-like_regulatory"/>
</dbReference>
<dbReference type="SUPFAM" id="SSF49464">
    <property type="entry name" value="Carboxypeptidase regulatory domain-like"/>
    <property type="match status" value="1"/>
</dbReference>
<dbReference type="RefSeq" id="WP_073361047.1">
    <property type="nucleotide sequence ID" value="NZ_FQVQ01000001.1"/>
</dbReference>
<organism evidence="1 2">
    <name type="scientific">Flavobacterium fontis</name>
    <dbReference type="NCBI Taxonomy" id="1124188"/>
    <lineage>
        <taxon>Bacteria</taxon>
        <taxon>Pseudomonadati</taxon>
        <taxon>Bacteroidota</taxon>
        <taxon>Flavobacteriia</taxon>
        <taxon>Flavobacteriales</taxon>
        <taxon>Flavobacteriaceae</taxon>
        <taxon>Flavobacterium</taxon>
    </lineage>
</organism>
<dbReference type="OrthoDB" id="1431099at2"/>
<evidence type="ECO:0000313" key="1">
    <source>
        <dbReference type="EMBL" id="SHE84902.1"/>
    </source>
</evidence>
<dbReference type="AlphaFoldDB" id="A0A1M4WVB4"/>
<keyword evidence="2" id="KW-1185">Reference proteome</keyword>
<accession>A0A1M4WVB4</accession>
<dbReference type="EMBL" id="FQVQ01000001">
    <property type="protein sequence ID" value="SHE84902.1"/>
    <property type="molecule type" value="Genomic_DNA"/>
</dbReference>
<gene>
    <name evidence="1" type="ORF">SAMN05444377_101424</name>
</gene>
<name>A0A1M4WVB4_9FLAO</name>
<evidence type="ECO:0000313" key="2">
    <source>
        <dbReference type="Proteomes" id="UP000184147"/>
    </source>
</evidence>
<evidence type="ECO:0008006" key="3">
    <source>
        <dbReference type="Google" id="ProtNLM"/>
    </source>
</evidence>
<dbReference type="Proteomes" id="UP000184147">
    <property type="component" value="Unassembled WGS sequence"/>
</dbReference>
<proteinExistence type="predicted"/>